<dbReference type="PANTHER" id="PTHR30347">
    <property type="entry name" value="POTASSIUM CHANNEL RELATED"/>
    <property type="match status" value="1"/>
</dbReference>
<evidence type="ECO:0000256" key="2">
    <source>
        <dbReference type="ARBA" id="ARBA00008017"/>
    </source>
</evidence>
<dbReference type="Proteomes" id="UP001214250">
    <property type="component" value="Chromosome 2"/>
</dbReference>
<keyword evidence="5 7" id="KW-1133">Transmembrane helix</keyword>
<evidence type="ECO:0000256" key="4">
    <source>
        <dbReference type="ARBA" id="ARBA00022692"/>
    </source>
</evidence>
<keyword evidence="3" id="KW-1003">Cell membrane</keyword>
<feature type="transmembrane region" description="Helical" evidence="7">
    <location>
        <begin position="67"/>
        <end position="86"/>
    </location>
</feature>
<evidence type="ECO:0000256" key="5">
    <source>
        <dbReference type="ARBA" id="ARBA00022989"/>
    </source>
</evidence>
<dbReference type="Gene3D" id="3.30.70.100">
    <property type="match status" value="1"/>
</dbReference>
<feature type="domain" description="Mechanosensitive ion channel MscS C-terminal" evidence="9">
    <location>
        <begin position="187"/>
        <end position="268"/>
    </location>
</feature>
<dbReference type="SUPFAM" id="SSF50182">
    <property type="entry name" value="Sm-like ribonucleoproteins"/>
    <property type="match status" value="1"/>
</dbReference>
<sequence>MTESSILDWLSKFFGHTPLSGVDSFIIHFIRALFVVGLFVIIGRILPRIVEKHLKTNKQADEVSIKIYIKFISYLLWAIGTTVTVHTLGLDLSSVFTTSGLFAVALGFSLKSTMENYAAGAMLRFEGSIKHGDILDVKGIMVKVKSVGLRDTIVRSKNDKDILIPNALLVENSVGNYTLRDSICRLETSLGVSYDSDLKKVRDVLEKSCVSLDGFISAPKAQILLKEFGSSSVNYAIYMWTDNPWAEPKLTSILNEAIWWGLKDADITIAFPQMDIHFDEKPTANIT</sequence>
<evidence type="ECO:0000259" key="9">
    <source>
        <dbReference type="Pfam" id="PF21082"/>
    </source>
</evidence>
<accession>A0ABY7VZ01</accession>
<comment type="subcellular location">
    <subcellularLocation>
        <location evidence="1">Cell membrane</location>
        <topology evidence="1">Multi-pass membrane protein</topology>
    </subcellularLocation>
</comment>
<dbReference type="EMBL" id="CP117812">
    <property type="protein sequence ID" value="WDE99420.1"/>
    <property type="molecule type" value="Genomic_DNA"/>
</dbReference>
<dbReference type="SUPFAM" id="SSF82689">
    <property type="entry name" value="Mechanosensitive channel protein MscS (YggB), C-terminal domain"/>
    <property type="match status" value="1"/>
</dbReference>
<organism evidence="10 11">
    <name type="scientific">Lentisphaera profundi</name>
    <dbReference type="NCBI Taxonomy" id="1658616"/>
    <lineage>
        <taxon>Bacteria</taxon>
        <taxon>Pseudomonadati</taxon>
        <taxon>Lentisphaerota</taxon>
        <taxon>Lentisphaeria</taxon>
        <taxon>Lentisphaerales</taxon>
        <taxon>Lentisphaeraceae</taxon>
        <taxon>Lentisphaera</taxon>
    </lineage>
</organism>
<dbReference type="InterPro" id="IPR023408">
    <property type="entry name" value="MscS_beta-dom_sf"/>
</dbReference>
<dbReference type="InterPro" id="IPR006685">
    <property type="entry name" value="MscS_channel_2nd"/>
</dbReference>
<evidence type="ECO:0000256" key="3">
    <source>
        <dbReference type="ARBA" id="ARBA00022475"/>
    </source>
</evidence>
<dbReference type="InterPro" id="IPR011014">
    <property type="entry name" value="MscS_channel_TM-2"/>
</dbReference>
<feature type="domain" description="Mechanosensitive ion channel MscS" evidence="8">
    <location>
        <begin position="114"/>
        <end position="178"/>
    </location>
</feature>
<evidence type="ECO:0000256" key="6">
    <source>
        <dbReference type="ARBA" id="ARBA00023136"/>
    </source>
</evidence>
<dbReference type="InterPro" id="IPR049278">
    <property type="entry name" value="MS_channel_C"/>
</dbReference>
<dbReference type="PANTHER" id="PTHR30347:SF1">
    <property type="entry name" value="MECHANOSENSITIVE CHANNEL MSCK"/>
    <property type="match status" value="1"/>
</dbReference>
<comment type="similarity">
    <text evidence="2">Belongs to the MscS (TC 1.A.23) family.</text>
</comment>
<evidence type="ECO:0000313" key="11">
    <source>
        <dbReference type="Proteomes" id="UP001214250"/>
    </source>
</evidence>
<evidence type="ECO:0000313" key="10">
    <source>
        <dbReference type="EMBL" id="WDE99420.1"/>
    </source>
</evidence>
<feature type="transmembrane region" description="Helical" evidence="7">
    <location>
        <begin position="92"/>
        <end position="110"/>
    </location>
</feature>
<dbReference type="SUPFAM" id="SSF82861">
    <property type="entry name" value="Mechanosensitive channel protein MscS (YggB), transmembrane region"/>
    <property type="match status" value="1"/>
</dbReference>
<dbReference type="Gene3D" id="1.10.287.1260">
    <property type="match status" value="1"/>
</dbReference>
<keyword evidence="11" id="KW-1185">Reference proteome</keyword>
<evidence type="ECO:0000259" key="8">
    <source>
        <dbReference type="Pfam" id="PF00924"/>
    </source>
</evidence>
<dbReference type="Pfam" id="PF21082">
    <property type="entry name" value="MS_channel_3rd"/>
    <property type="match status" value="1"/>
</dbReference>
<keyword evidence="4 7" id="KW-0812">Transmembrane</keyword>
<proteinExistence type="inferred from homology"/>
<dbReference type="InterPro" id="IPR052702">
    <property type="entry name" value="MscS-like_channel"/>
</dbReference>
<evidence type="ECO:0000256" key="7">
    <source>
        <dbReference type="SAM" id="Phobius"/>
    </source>
</evidence>
<feature type="transmembrane region" description="Helical" evidence="7">
    <location>
        <begin position="25"/>
        <end position="46"/>
    </location>
</feature>
<gene>
    <name evidence="10" type="ORF">PQO03_16405</name>
</gene>
<dbReference type="RefSeq" id="WP_274154275.1">
    <property type="nucleotide sequence ID" value="NZ_CP117812.1"/>
</dbReference>
<dbReference type="Pfam" id="PF00924">
    <property type="entry name" value="MS_channel_2nd"/>
    <property type="match status" value="1"/>
</dbReference>
<dbReference type="InterPro" id="IPR011066">
    <property type="entry name" value="MscS_channel_C_sf"/>
</dbReference>
<reference evidence="10 11" key="1">
    <citation type="submission" date="2023-02" db="EMBL/GenBank/DDBJ databases">
        <title>Genome sequence of Lentisphaera profundi SAORIC-696.</title>
        <authorList>
            <person name="Kim e."/>
            <person name="Cho J.-C."/>
            <person name="Choi A."/>
            <person name="Kang I."/>
        </authorList>
    </citation>
    <scope>NUCLEOTIDE SEQUENCE [LARGE SCALE GENOMIC DNA]</scope>
    <source>
        <strain evidence="10 11">SAORIC-696</strain>
    </source>
</reference>
<evidence type="ECO:0000256" key="1">
    <source>
        <dbReference type="ARBA" id="ARBA00004651"/>
    </source>
</evidence>
<keyword evidence="6 7" id="KW-0472">Membrane</keyword>
<dbReference type="InterPro" id="IPR010920">
    <property type="entry name" value="LSM_dom_sf"/>
</dbReference>
<dbReference type="Gene3D" id="2.30.30.60">
    <property type="match status" value="1"/>
</dbReference>
<name>A0ABY7VZ01_9BACT</name>
<protein>
    <submittedName>
        <fullName evidence="10">Mechanosensitive ion channel</fullName>
    </submittedName>
</protein>